<name>A0AAW9NVD1_9BACL</name>
<feature type="domain" description="PilZ" evidence="1">
    <location>
        <begin position="30"/>
        <end position="106"/>
    </location>
</feature>
<dbReference type="AlphaFoldDB" id="A0AAW9NVD1"/>
<organism evidence="2 3">
    <name type="scientific">Metasolibacillus meyeri</name>
    <dbReference type="NCBI Taxonomy" id="1071052"/>
    <lineage>
        <taxon>Bacteria</taxon>
        <taxon>Bacillati</taxon>
        <taxon>Bacillota</taxon>
        <taxon>Bacilli</taxon>
        <taxon>Bacillales</taxon>
        <taxon>Caryophanaceae</taxon>
        <taxon>Metasolibacillus</taxon>
    </lineage>
</organism>
<proteinExistence type="predicted"/>
<dbReference type="Pfam" id="PF07238">
    <property type="entry name" value="PilZ"/>
    <property type="match status" value="1"/>
</dbReference>
<comment type="caution">
    <text evidence="2">The sequence shown here is derived from an EMBL/GenBank/DDBJ whole genome shotgun (WGS) entry which is preliminary data.</text>
</comment>
<sequence length="131" mass="14821">MFFKRQEGFRFAFDEPIQAKVKKLINNQSGVKNDGEIFEASILDISPHGIKMFAEANFNENVSQAPLVEVQFVLDSSEIVGVGEIVWTKEFGQGKQYGIIFHDQSSLEDLIISELKVRRKKEIAQAKLTNS</sequence>
<dbReference type="GO" id="GO:0035438">
    <property type="term" value="F:cyclic-di-GMP binding"/>
    <property type="evidence" value="ECO:0007669"/>
    <property type="project" value="InterPro"/>
</dbReference>
<accession>A0AAW9NVD1</accession>
<dbReference type="RefSeq" id="WP_326123333.1">
    <property type="nucleotide sequence ID" value="NZ_JARSFG010000014.1"/>
</dbReference>
<evidence type="ECO:0000259" key="1">
    <source>
        <dbReference type="Pfam" id="PF07238"/>
    </source>
</evidence>
<evidence type="ECO:0000313" key="2">
    <source>
        <dbReference type="EMBL" id="MEC1178863.1"/>
    </source>
</evidence>
<dbReference type="SUPFAM" id="SSF141371">
    <property type="entry name" value="PilZ domain-like"/>
    <property type="match status" value="1"/>
</dbReference>
<reference evidence="2 3" key="1">
    <citation type="submission" date="2023-03" db="EMBL/GenBank/DDBJ databases">
        <title>Bacillus Genome Sequencing.</title>
        <authorList>
            <person name="Dunlap C."/>
        </authorList>
    </citation>
    <scope>NUCLEOTIDE SEQUENCE [LARGE SCALE GENOMIC DNA]</scope>
    <source>
        <strain evidence="2 3">B-59205</strain>
    </source>
</reference>
<dbReference type="InterPro" id="IPR009875">
    <property type="entry name" value="PilZ_domain"/>
</dbReference>
<keyword evidence="3" id="KW-1185">Reference proteome</keyword>
<gene>
    <name evidence="2" type="ORF">P9B03_10240</name>
</gene>
<evidence type="ECO:0000313" key="3">
    <source>
        <dbReference type="Proteomes" id="UP001344888"/>
    </source>
</evidence>
<dbReference type="EMBL" id="JARSFG010000014">
    <property type="protein sequence ID" value="MEC1178863.1"/>
    <property type="molecule type" value="Genomic_DNA"/>
</dbReference>
<protein>
    <submittedName>
        <fullName evidence="2">PilZ domain-containing protein</fullName>
    </submittedName>
</protein>
<dbReference type="Proteomes" id="UP001344888">
    <property type="component" value="Unassembled WGS sequence"/>
</dbReference>